<keyword evidence="4 8" id="KW-0812">Transmembrane</keyword>
<keyword evidence="5 8" id="KW-1133">Transmembrane helix</keyword>
<comment type="subcellular location">
    <subcellularLocation>
        <location evidence="1">Membrane</location>
        <topology evidence="1">Multi-pass membrane protein</topology>
    </subcellularLocation>
</comment>
<dbReference type="STRING" id="97972.A0A2V1D3M7"/>
<dbReference type="Gene3D" id="1.20.1250.20">
    <property type="entry name" value="MFS general substrate transporter like domains"/>
    <property type="match status" value="1"/>
</dbReference>
<reference evidence="10 11" key="1">
    <citation type="journal article" date="2018" name="Sci. Rep.">
        <title>Comparative genomics provides insights into the lifestyle and reveals functional heterogeneity of dark septate endophytic fungi.</title>
        <authorList>
            <person name="Knapp D.G."/>
            <person name="Nemeth J.B."/>
            <person name="Barry K."/>
            <person name="Hainaut M."/>
            <person name="Henrissat B."/>
            <person name="Johnson J."/>
            <person name="Kuo A."/>
            <person name="Lim J.H.P."/>
            <person name="Lipzen A."/>
            <person name="Nolan M."/>
            <person name="Ohm R.A."/>
            <person name="Tamas L."/>
            <person name="Grigoriev I.V."/>
            <person name="Spatafora J.W."/>
            <person name="Nagy L.G."/>
            <person name="Kovacs G.M."/>
        </authorList>
    </citation>
    <scope>NUCLEOTIDE SEQUENCE [LARGE SCALE GENOMIC DNA]</scope>
    <source>
        <strain evidence="10 11">DSE2036</strain>
    </source>
</reference>
<feature type="transmembrane region" description="Helical" evidence="8">
    <location>
        <begin position="327"/>
        <end position="345"/>
    </location>
</feature>
<feature type="transmembrane region" description="Helical" evidence="8">
    <location>
        <begin position="127"/>
        <end position="148"/>
    </location>
</feature>
<feature type="transmembrane region" description="Helical" evidence="8">
    <location>
        <begin position="102"/>
        <end position="121"/>
    </location>
</feature>
<keyword evidence="6 8" id="KW-0472">Membrane</keyword>
<organism evidence="10 11">
    <name type="scientific">Periconia macrospinosa</name>
    <dbReference type="NCBI Taxonomy" id="97972"/>
    <lineage>
        <taxon>Eukaryota</taxon>
        <taxon>Fungi</taxon>
        <taxon>Dikarya</taxon>
        <taxon>Ascomycota</taxon>
        <taxon>Pezizomycotina</taxon>
        <taxon>Dothideomycetes</taxon>
        <taxon>Pleosporomycetidae</taxon>
        <taxon>Pleosporales</taxon>
        <taxon>Massarineae</taxon>
        <taxon>Periconiaceae</taxon>
        <taxon>Periconia</taxon>
    </lineage>
</organism>
<dbReference type="EMBL" id="KZ805664">
    <property type="protein sequence ID" value="PVH92612.1"/>
    <property type="molecule type" value="Genomic_DNA"/>
</dbReference>
<dbReference type="InterPro" id="IPR005829">
    <property type="entry name" value="Sugar_transporter_CS"/>
</dbReference>
<feature type="domain" description="Major facilitator superfamily (MFS) profile" evidence="9">
    <location>
        <begin position="26"/>
        <end position="483"/>
    </location>
</feature>
<evidence type="ECO:0000256" key="4">
    <source>
        <dbReference type="ARBA" id="ARBA00022692"/>
    </source>
</evidence>
<accession>A0A2V1D3M7</accession>
<dbReference type="InterPro" id="IPR036259">
    <property type="entry name" value="MFS_trans_sf"/>
</dbReference>
<dbReference type="SUPFAM" id="SSF103473">
    <property type="entry name" value="MFS general substrate transporter"/>
    <property type="match status" value="1"/>
</dbReference>
<dbReference type="InterPro" id="IPR020846">
    <property type="entry name" value="MFS_dom"/>
</dbReference>
<proteinExistence type="inferred from homology"/>
<gene>
    <name evidence="10" type="ORF">DM02DRAFT_269795</name>
</gene>
<dbReference type="PROSITE" id="PS00217">
    <property type="entry name" value="SUGAR_TRANSPORT_2"/>
    <property type="match status" value="1"/>
</dbReference>
<evidence type="ECO:0000256" key="1">
    <source>
        <dbReference type="ARBA" id="ARBA00004141"/>
    </source>
</evidence>
<evidence type="ECO:0000256" key="2">
    <source>
        <dbReference type="ARBA" id="ARBA00010992"/>
    </source>
</evidence>
<dbReference type="PROSITE" id="PS00216">
    <property type="entry name" value="SUGAR_TRANSPORT_1"/>
    <property type="match status" value="2"/>
</dbReference>
<evidence type="ECO:0000256" key="3">
    <source>
        <dbReference type="ARBA" id="ARBA00022448"/>
    </source>
</evidence>
<dbReference type="InterPro" id="IPR003663">
    <property type="entry name" value="Sugar/inositol_transpt"/>
</dbReference>
<protein>
    <submittedName>
        <fullName evidence="10">Quinate permease</fullName>
    </submittedName>
</protein>
<evidence type="ECO:0000256" key="5">
    <source>
        <dbReference type="ARBA" id="ARBA00022989"/>
    </source>
</evidence>
<feature type="transmembrane region" description="Helical" evidence="8">
    <location>
        <begin position="194"/>
        <end position="215"/>
    </location>
</feature>
<feature type="transmembrane region" description="Helical" evidence="8">
    <location>
        <begin position="160"/>
        <end position="182"/>
    </location>
</feature>
<dbReference type="PRINTS" id="PR00171">
    <property type="entry name" value="SUGRTRNSPORT"/>
</dbReference>
<keyword evidence="11" id="KW-1185">Reference proteome</keyword>
<dbReference type="PANTHER" id="PTHR48022:SF42">
    <property type="entry name" value="MAJOR FACILITATOR SUPERFAMILY (MFS) PROFILE DOMAIN-CONTAINING PROTEIN"/>
    <property type="match status" value="1"/>
</dbReference>
<dbReference type="GO" id="GO:0016020">
    <property type="term" value="C:membrane"/>
    <property type="evidence" value="ECO:0007669"/>
    <property type="project" value="UniProtKB-SubCell"/>
</dbReference>
<comment type="similarity">
    <text evidence="2 7">Belongs to the major facilitator superfamily. Sugar transporter (TC 2.A.1.1) family.</text>
</comment>
<evidence type="ECO:0000259" key="9">
    <source>
        <dbReference type="PROSITE" id="PS50850"/>
    </source>
</evidence>
<dbReference type="OrthoDB" id="508119at2759"/>
<dbReference type="PANTHER" id="PTHR48022">
    <property type="entry name" value="PLASTIDIC GLUCOSE TRANSPORTER 4"/>
    <property type="match status" value="1"/>
</dbReference>
<dbReference type="Pfam" id="PF00083">
    <property type="entry name" value="Sugar_tr"/>
    <property type="match status" value="1"/>
</dbReference>
<feature type="transmembrane region" description="Helical" evidence="8">
    <location>
        <begin position="393"/>
        <end position="414"/>
    </location>
</feature>
<evidence type="ECO:0000256" key="8">
    <source>
        <dbReference type="SAM" id="Phobius"/>
    </source>
</evidence>
<evidence type="ECO:0000313" key="11">
    <source>
        <dbReference type="Proteomes" id="UP000244855"/>
    </source>
</evidence>
<dbReference type="NCBIfam" id="TIGR00879">
    <property type="entry name" value="SP"/>
    <property type="match status" value="1"/>
</dbReference>
<feature type="transmembrane region" description="Helical" evidence="8">
    <location>
        <begin position="458"/>
        <end position="479"/>
    </location>
</feature>
<evidence type="ECO:0000256" key="6">
    <source>
        <dbReference type="ARBA" id="ARBA00023136"/>
    </source>
</evidence>
<dbReference type="InterPro" id="IPR050360">
    <property type="entry name" value="MFS_Sugar_Transporters"/>
</dbReference>
<feature type="transmembrane region" description="Helical" evidence="8">
    <location>
        <begin position="25"/>
        <end position="50"/>
    </location>
</feature>
<name>A0A2V1D3M7_9PLEO</name>
<keyword evidence="3 7" id="KW-0813">Transport</keyword>
<feature type="transmembrane region" description="Helical" evidence="8">
    <location>
        <begin position="426"/>
        <end position="446"/>
    </location>
</feature>
<feature type="transmembrane region" description="Helical" evidence="8">
    <location>
        <begin position="70"/>
        <end position="90"/>
    </location>
</feature>
<dbReference type="Proteomes" id="UP000244855">
    <property type="component" value="Unassembled WGS sequence"/>
</dbReference>
<evidence type="ECO:0000313" key="10">
    <source>
        <dbReference type="EMBL" id="PVH92612.1"/>
    </source>
</evidence>
<feature type="transmembrane region" description="Helical" evidence="8">
    <location>
        <begin position="354"/>
        <end position="373"/>
    </location>
</feature>
<dbReference type="FunFam" id="1.20.1250.20:FF:000026">
    <property type="entry name" value="MFS quinate transporter QutD"/>
    <property type="match status" value="1"/>
</dbReference>
<evidence type="ECO:0000256" key="7">
    <source>
        <dbReference type="RuleBase" id="RU003346"/>
    </source>
</evidence>
<dbReference type="GO" id="GO:0005351">
    <property type="term" value="F:carbohydrate:proton symporter activity"/>
    <property type="evidence" value="ECO:0007669"/>
    <property type="project" value="TreeGrafter"/>
</dbReference>
<feature type="transmembrane region" description="Helical" evidence="8">
    <location>
        <begin position="285"/>
        <end position="307"/>
    </location>
</feature>
<dbReference type="InterPro" id="IPR005828">
    <property type="entry name" value="MFS_sugar_transport-like"/>
</dbReference>
<dbReference type="PROSITE" id="PS50850">
    <property type="entry name" value="MFS"/>
    <property type="match status" value="1"/>
</dbReference>
<dbReference type="AlphaFoldDB" id="A0A2V1D3M7"/>
<sequence>MGWSWKTHATGTQDPPEVRNWRIHVITLVASMSALAMGYDTAVIGGTMALNSFIRDFKMLDISKTQRDTVQGNIVSTFQAGCFFGALLTFPIAEKIGRKRTIMLAALVFLLGGTLMTASQGSLNMIYVGRAIAGLGIGASSLTVPVYIAETAPPSIRGRLVGIFEIASQGGGMLGFWINYATDQTIDVRRQSQWIIPLALQLVPGVVLFFGMFWCPESPRWLARGDNFEGAEKILTKLRGLPSDHPYIRQEMGEIRQQVEERSTMRMSKSAQFKKLFQKGTRNRMGIGMALMFLQSFTGVNIITYYAPRIFETLGIPTTSLKLFSTGFYGIAKTLGMVTFTFVIVERVGRRKGLIWGAALGCIPMWYIGGYVMRADPAGAAARGVIQRDGWGILAMICVYVNGFIICATWQGITWTYASEIFPLDIRMLCVSLTTADTWLGSFIIARSTPFMITDLGYGAYFFFSSILVLMGVWSFFFVPETKGITLEEMDILFSKPVHKTVWAQMRGKKIAGEERITATRRKSVDSSIAEKDGGVDQVEIVGGEKKV</sequence>